<evidence type="ECO:0000256" key="1">
    <source>
        <dbReference type="SAM" id="MobiDB-lite"/>
    </source>
</evidence>
<reference evidence="2 3" key="1">
    <citation type="submission" date="2019-07" db="EMBL/GenBank/DDBJ databases">
        <authorList>
            <person name="Jastrzebski P J."/>
            <person name="Paukszto L."/>
            <person name="Jastrzebski P J."/>
        </authorList>
    </citation>
    <scope>NUCLEOTIDE SEQUENCE [LARGE SCALE GENOMIC DNA]</scope>
    <source>
        <strain evidence="2 3">WMS-il1</strain>
    </source>
</reference>
<sequence>MSFRFSFQWISVTTSERHQGLFASVQKTSTYFCCNSFEKVQPFSASCTYGLPDIEEAMIHLIEHPNFDSPINSYAATVELSKLATKTTRILADLAINDSRSESNGPWRDEKWNPPEENDENETASFNSDSEEEVK</sequence>
<protein>
    <submittedName>
        <fullName evidence="2">Uncharacterized protein</fullName>
    </submittedName>
</protein>
<evidence type="ECO:0000313" key="3">
    <source>
        <dbReference type="Proteomes" id="UP000321570"/>
    </source>
</evidence>
<dbReference type="AlphaFoldDB" id="A0A564Y005"/>
<accession>A0A564Y005</accession>
<gene>
    <name evidence="2" type="ORF">WMSIL1_LOCUS1233</name>
</gene>
<evidence type="ECO:0000313" key="2">
    <source>
        <dbReference type="EMBL" id="VUZ40108.1"/>
    </source>
</evidence>
<dbReference type="Proteomes" id="UP000321570">
    <property type="component" value="Unassembled WGS sequence"/>
</dbReference>
<name>A0A564Y005_HYMDI</name>
<dbReference type="EMBL" id="CABIJS010000029">
    <property type="protein sequence ID" value="VUZ40108.1"/>
    <property type="molecule type" value="Genomic_DNA"/>
</dbReference>
<keyword evidence="3" id="KW-1185">Reference proteome</keyword>
<feature type="region of interest" description="Disordered" evidence="1">
    <location>
        <begin position="99"/>
        <end position="135"/>
    </location>
</feature>
<organism evidence="2 3">
    <name type="scientific">Hymenolepis diminuta</name>
    <name type="common">Rat tapeworm</name>
    <dbReference type="NCBI Taxonomy" id="6216"/>
    <lineage>
        <taxon>Eukaryota</taxon>
        <taxon>Metazoa</taxon>
        <taxon>Spiralia</taxon>
        <taxon>Lophotrochozoa</taxon>
        <taxon>Platyhelminthes</taxon>
        <taxon>Cestoda</taxon>
        <taxon>Eucestoda</taxon>
        <taxon>Cyclophyllidea</taxon>
        <taxon>Hymenolepididae</taxon>
        <taxon>Hymenolepis</taxon>
    </lineage>
</organism>
<proteinExistence type="predicted"/>